<feature type="compositionally biased region" description="Basic and acidic residues" evidence="13">
    <location>
        <begin position="312"/>
        <end position="322"/>
    </location>
</feature>
<keyword evidence="6 11" id="KW-0698">rRNA processing</keyword>
<feature type="coiled-coil region" evidence="12">
    <location>
        <begin position="223"/>
        <end position="267"/>
    </location>
</feature>
<proteinExistence type="inferred from homology"/>
<dbReference type="OrthoDB" id="448446at2759"/>
<feature type="compositionally biased region" description="Polar residues" evidence="13">
    <location>
        <begin position="66"/>
        <end position="76"/>
    </location>
</feature>
<dbReference type="EMBL" id="CP069112">
    <property type="protein sequence ID" value="QSS62613.1"/>
    <property type="molecule type" value="Genomic_DNA"/>
</dbReference>
<evidence type="ECO:0000256" key="13">
    <source>
        <dbReference type="SAM" id="MobiDB-lite"/>
    </source>
</evidence>
<feature type="region of interest" description="Disordered" evidence="13">
    <location>
        <begin position="15"/>
        <end position="167"/>
    </location>
</feature>
<evidence type="ECO:0000256" key="3">
    <source>
        <dbReference type="ARBA" id="ARBA00011167"/>
    </source>
</evidence>
<comment type="subcellular location">
    <subcellularLocation>
        <location evidence="1 11">Nucleus</location>
        <location evidence="1 11">Nucleolus</location>
    </subcellularLocation>
</comment>
<evidence type="ECO:0000256" key="4">
    <source>
        <dbReference type="ARBA" id="ARBA00016695"/>
    </source>
</evidence>
<feature type="compositionally biased region" description="Acidic residues" evidence="13">
    <location>
        <begin position="32"/>
        <end position="43"/>
    </location>
</feature>
<evidence type="ECO:0000256" key="8">
    <source>
        <dbReference type="ARBA" id="ARBA00023242"/>
    </source>
</evidence>
<name>A0A8A1MD23_AJECA</name>
<comment type="subunit">
    <text evidence="3 11">Associates with 90S and pre-40S pre-ribosomal particles.</text>
</comment>
<dbReference type="GO" id="GO:0000462">
    <property type="term" value="P:maturation of SSU-rRNA from tricistronic rRNA transcript (SSU-rRNA, 5.8S rRNA, LSU-rRNA)"/>
    <property type="evidence" value="ECO:0007669"/>
    <property type="project" value="TreeGrafter"/>
</dbReference>
<evidence type="ECO:0000313" key="15">
    <source>
        <dbReference type="Proteomes" id="UP000663671"/>
    </source>
</evidence>
<gene>
    <name evidence="14" type="ORF">I7I51_02352</name>
</gene>
<protein>
    <recommendedName>
        <fullName evidence="4 11">rRNA biogenesis protein RRP36</fullName>
    </recommendedName>
</protein>
<evidence type="ECO:0000256" key="6">
    <source>
        <dbReference type="ARBA" id="ARBA00022552"/>
    </source>
</evidence>
<evidence type="ECO:0000256" key="1">
    <source>
        <dbReference type="ARBA" id="ARBA00004604"/>
    </source>
</evidence>
<evidence type="ECO:0000256" key="11">
    <source>
        <dbReference type="RuleBase" id="RU368027"/>
    </source>
</evidence>
<dbReference type="VEuPathDB" id="FungiDB:I7I51_02352"/>
<feature type="region of interest" description="Disordered" evidence="13">
    <location>
        <begin position="312"/>
        <end position="345"/>
    </location>
</feature>
<dbReference type="Pfam" id="PF06102">
    <property type="entry name" value="RRP36"/>
    <property type="match status" value="1"/>
</dbReference>
<evidence type="ECO:0000256" key="2">
    <source>
        <dbReference type="ARBA" id="ARBA00009418"/>
    </source>
</evidence>
<evidence type="ECO:0000256" key="12">
    <source>
        <dbReference type="SAM" id="Coils"/>
    </source>
</evidence>
<dbReference type="SMR" id="A0A8A1MD23"/>
<feature type="compositionally biased region" description="Polar residues" evidence="13">
    <location>
        <begin position="108"/>
        <end position="119"/>
    </location>
</feature>
<evidence type="ECO:0000256" key="10">
    <source>
        <dbReference type="ARBA" id="ARBA00025053"/>
    </source>
</evidence>
<dbReference type="InterPro" id="IPR009292">
    <property type="entry name" value="RRP36"/>
</dbReference>
<accession>A0A8A1MD23</accession>
<evidence type="ECO:0000256" key="9">
    <source>
        <dbReference type="ARBA" id="ARBA00023274"/>
    </source>
</evidence>
<keyword evidence="7 12" id="KW-0175">Coiled coil</keyword>
<feature type="compositionally biased region" description="Basic and acidic residues" evidence="13">
    <location>
        <begin position="330"/>
        <end position="345"/>
    </location>
</feature>
<feature type="compositionally biased region" description="Basic residues" evidence="13">
    <location>
        <begin position="143"/>
        <end position="153"/>
    </location>
</feature>
<keyword evidence="9 11" id="KW-0687">Ribonucleoprotein</keyword>
<dbReference type="Proteomes" id="UP000663671">
    <property type="component" value="Chromosome 7"/>
</dbReference>
<evidence type="ECO:0000256" key="5">
    <source>
        <dbReference type="ARBA" id="ARBA00022517"/>
    </source>
</evidence>
<evidence type="ECO:0000256" key="7">
    <source>
        <dbReference type="ARBA" id="ARBA00023054"/>
    </source>
</evidence>
<reference evidence="14" key="1">
    <citation type="submission" date="2021-01" db="EMBL/GenBank/DDBJ databases">
        <title>Chromosome-level genome assembly of a human fungal pathogen reveals clustering of transcriptionally co-regulated genes.</title>
        <authorList>
            <person name="Voorhies M."/>
            <person name="Cohen S."/>
            <person name="Shea T.P."/>
            <person name="Petrus S."/>
            <person name="Munoz J.F."/>
            <person name="Poplawski S."/>
            <person name="Goldman W.E."/>
            <person name="Michael T."/>
            <person name="Cuomo C.A."/>
            <person name="Sil A."/>
            <person name="Beyhan S."/>
        </authorList>
    </citation>
    <scope>NUCLEOTIDE SEQUENCE</scope>
    <source>
        <strain evidence="14">WU24</strain>
    </source>
</reference>
<dbReference type="AlphaFoldDB" id="A0A8A1MD23"/>
<dbReference type="GO" id="GO:0005730">
    <property type="term" value="C:nucleolus"/>
    <property type="evidence" value="ECO:0007669"/>
    <property type="project" value="UniProtKB-SubCell"/>
</dbReference>
<comment type="function">
    <text evidence="10 11">Component of the 90S pre-ribosome involved in the maturation of rRNAs. Required for early cleavages of the pre-RNAs in the 40S ribosomal subunit maturation pathway.</text>
</comment>
<sequence>MPISSKLNQRVRARLREEDFEHFSDESVSNESLDERESNEDTEQDNRDQRETDDDDTEDDGHTEISDINPSLNTISFGALAKAQAALGKRKRRTTSTTDITPKRTKVLSRQSPTPSTSSNKEHDQGQGLSEFQKHLASNAKKPPQKLTHRTSKHAPTIQSSRHAVSRKRTIIEPLAAPKPRDPRFDSVVLSHSTNGNPSTAANADIHARNNYAFLNHYRTDEIAELRKQVSALQTKKKKTERDDHEIVRLKREITSMSDRQRAFERKEMEREVLVQHRRREKELIREGKKSQPYFLKKGEVKKEVIAKRFTEMSGKEKQRALERRRKKVVGKERKEMPWGRRGVE</sequence>
<organism evidence="14 15">
    <name type="scientific">Ajellomyces capsulatus</name>
    <name type="common">Darling's disease fungus</name>
    <name type="synonym">Histoplasma capsulatum</name>
    <dbReference type="NCBI Taxonomy" id="5037"/>
    <lineage>
        <taxon>Eukaryota</taxon>
        <taxon>Fungi</taxon>
        <taxon>Dikarya</taxon>
        <taxon>Ascomycota</taxon>
        <taxon>Pezizomycotina</taxon>
        <taxon>Eurotiomycetes</taxon>
        <taxon>Eurotiomycetidae</taxon>
        <taxon>Onygenales</taxon>
        <taxon>Ajellomycetaceae</taxon>
        <taxon>Histoplasma</taxon>
    </lineage>
</organism>
<evidence type="ECO:0000313" key="14">
    <source>
        <dbReference type="EMBL" id="QSS62613.1"/>
    </source>
</evidence>
<dbReference type="PANTHER" id="PTHR21738:SF0">
    <property type="entry name" value="RIBOSOMAL RNA PROCESSING PROTEIN 36 HOMOLOG"/>
    <property type="match status" value="1"/>
</dbReference>
<keyword evidence="5 11" id="KW-0690">Ribosome biogenesis</keyword>
<keyword evidence="8 11" id="KW-0539">Nucleus</keyword>
<feature type="compositionally biased region" description="Low complexity" evidence="13">
    <location>
        <begin position="78"/>
        <end position="87"/>
    </location>
</feature>
<feature type="compositionally biased region" description="Basic and acidic residues" evidence="13">
    <location>
        <begin position="15"/>
        <end position="25"/>
    </location>
</feature>
<dbReference type="PANTHER" id="PTHR21738">
    <property type="entry name" value="RIBOSOMAL RNA PROCESSING PROTEIN 36 HOMOLOG"/>
    <property type="match status" value="1"/>
</dbReference>
<comment type="similarity">
    <text evidence="2 11">Belongs to the RRP36 family.</text>
</comment>
<dbReference type="GO" id="GO:0030686">
    <property type="term" value="C:90S preribosome"/>
    <property type="evidence" value="ECO:0007669"/>
    <property type="project" value="TreeGrafter"/>
</dbReference>